<dbReference type="EMBL" id="BMJH01000003">
    <property type="protein sequence ID" value="GGC73474.1"/>
    <property type="molecule type" value="Genomic_DNA"/>
</dbReference>
<sequence>MPTRYTPAPPLWLLSLVLGALYVGLAALNIAGTGRAGGFIAIVLVAAGIRTAWLYSQGNGGVHRLLELTSIAVWIAVVAAFGHFGINAVGPEVPWSAASFYQGLIAGGVLAMVTFAVTMRRHGAIRRSGSLLSGGQPQAVNSAPEKVFV</sequence>
<feature type="transmembrane region" description="Helical" evidence="1">
    <location>
        <begin position="36"/>
        <end position="53"/>
    </location>
</feature>
<protein>
    <submittedName>
        <fullName evidence="2">Uncharacterized protein</fullName>
    </submittedName>
</protein>
<keyword evidence="1" id="KW-0472">Membrane</keyword>
<evidence type="ECO:0000256" key="1">
    <source>
        <dbReference type="SAM" id="Phobius"/>
    </source>
</evidence>
<name>A0A916UI53_9ACTN</name>
<keyword evidence="3" id="KW-1185">Reference proteome</keyword>
<dbReference type="AlphaFoldDB" id="A0A916UI53"/>
<comment type="caution">
    <text evidence="2">The sequence shown here is derived from an EMBL/GenBank/DDBJ whole genome shotgun (WGS) entry which is preliminary data.</text>
</comment>
<evidence type="ECO:0000313" key="3">
    <source>
        <dbReference type="Proteomes" id="UP000641514"/>
    </source>
</evidence>
<gene>
    <name evidence="2" type="ORF">GCM10011410_28270</name>
</gene>
<dbReference type="RefSeq" id="WP_188676276.1">
    <property type="nucleotide sequence ID" value="NZ_BMJH01000003.1"/>
</dbReference>
<keyword evidence="1" id="KW-1133">Transmembrane helix</keyword>
<feature type="transmembrane region" description="Helical" evidence="1">
    <location>
        <begin position="98"/>
        <end position="118"/>
    </location>
</feature>
<reference evidence="2" key="1">
    <citation type="journal article" date="2014" name="Int. J. Syst. Evol. Microbiol.">
        <title>Complete genome sequence of Corynebacterium casei LMG S-19264T (=DSM 44701T), isolated from a smear-ripened cheese.</title>
        <authorList>
            <consortium name="US DOE Joint Genome Institute (JGI-PGF)"/>
            <person name="Walter F."/>
            <person name="Albersmeier A."/>
            <person name="Kalinowski J."/>
            <person name="Ruckert C."/>
        </authorList>
    </citation>
    <scope>NUCLEOTIDE SEQUENCE</scope>
    <source>
        <strain evidence="2">CGMCC 1.15478</strain>
    </source>
</reference>
<reference evidence="2" key="2">
    <citation type="submission" date="2020-09" db="EMBL/GenBank/DDBJ databases">
        <authorList>
            <person name="Sun Q."/>
            <person name="Zhou Y."/>
        </authorList>
    </citation>
    <scope>NUCLEOTIDE SEQUENCE</scope>
    <source>
        <strain evidence="2">CGMCC 1.15478</strain>
    </source>
</reference>
<proteinExistence type="predicted"/>
<organism evidence="2 3">
    <name type="scientific">Hoyosella rhizosphaerae</name>
    <dbReference type="NCBI Taxonomy" id="1755582"/>
    <lineage>
        <taxon>Bacteria</taxon>
        <taxon>Bacillati</taxon>
        <taxon>Actinomycetota</taxon>
        <taxon>Actinomycetes</taxon>
        <taxon>Mycobacteriales</taxon>
        <taxon>Hoyosellaceae</taxon>
        <taxon>Hoyosella</taxon>
    </lineage>
</organism>
<feature type="transmembrane region" description="Helical" evidence="1">
    <location>
        <begin position="65"/>
        <end position="86"/>
    </location>
</feature>
<evidence type="ECO:0000313" key="2">
    <source>
        <dbReference type="EMBL" id="GGC73474.1"/>
    </source>
</evidence>
<accession>A0A916UI53</accession>
<keyword evidence="1" id="KW-0812">Transmembrane</keyword>
<dbReference type="Proteomes" id="UP000641514">
    <property type="component" value="Unassembled WGS sequence"/>
</dbReference>